<dbReference type="InterPro" id="IPR008868">
    <property type="entry name" value="TniB"/>
</dbReference>
<dbReference type="RefSeq" id="WP_235841046.1">
    <property type="nucleotide sequence ID" value="NZ_OAOQ01000022.1"/>
</dbReference>
<dbReference type="EMBL" id="OAOQ01000022">
    <property type="protein sequence ID" value="SNX74363.1"/>
    <property type="molecule type" value="Genomic_DNA"/>
</dbReference>
<organism evidence="2 3">
    <name type="scientific">Cereibacter ovatus</name>
    <dbReference type="NCBI Taxonomy" id="439529"/>
    <lineage>
        <taxon>Bacteria</taxon>
        <taxon>Pseudomonadati</taxon>
        <taxon>Pseudomonadota</taxon>
        <taxon>Alphaproteobacteria</taxon>
        <taxon>Rhodobacterales</taxon>
        <taxon>Paracoccaceae</taxon>
        <taxon>Cereibacter</taxon>
    </lineage>
</organism>
<protein>
    <submittedName>
        <fullName evidence="2">TniB protein</fullName>
    </submittedName>
</protein>
<proteinExistence type="predicted"/>
<feature type="region of interest" description="Disordered" evidence="1">
    <location>
        <begin position="304"/>
        <end position="327"/>
    </location>
</feature>
<evidence type="ECO:0000256" key="1">
    <source>
        <dbReference type="SAM" id="MobiDB-lite"/>
    </source>
</evidence>
<dbReference type="InterPro" id="IPR027417">
    <property type="entry name" value="P-loop_NTPase"/>
</dbReference>
<evidence type="ECO:0000313" key="2">
    <source>
        <dbReference type="EMBL" id="SNX74363.1"/>
    </source>
</evidence>
<dbReference type="AlphaFoldDB" id="A0A285D5B5"/>
<gene>
    <name evidence="2" type="ORF">SAMN05878503_1224</name>
</gene>
<accession>A0A285D5B5</accession>
<keyword evidence="3" id="KW-1185">Reference proteome</keyword>
<reference evidence="3" key="1">
    <citation type="submission" date="2017-08" db="EMBL/GenBank/DDBJ databases">
        <authorList>
            <person name="Varghese N."/>
            <person name="Submissions S."/>
        </authorList>
    </citation>
    <scope>NUCLEOTIDE SEQUENCE [LARGE SCALE GENOMIC DNA]</scope>
    <source>
        <strain evidence="3">JA234</strain>
    </source>
</reference>
<dbReference type="SUPFAM" id="SSF52540">
    <property type="entry name" value="P-loop containing nucleoside triphosphate hydrolases"/>
    <property type="match status" value="1"/>
</dbReference>
<name>A0A285D5B5_9RHOB</name>
<sequence>MNAMTRTPAEISATTETLRSIYFRTERDQMFREHLDRLLQRDEEGNLLPQAVRHSGNAETRGVIVTGGPGSGKSTVIRRNLANHPALSAAARADQDHYLFLNFPSPATFKSVGFEVLRATGYPEISSRREAWSIWSLCRYRMFDQGIKVLCLDEAHDLFCNDRRLILRGLKSLMQGDDALIVILAGTDELRDLIRTDPQVQRRFSTLALPSVTPALNGPDIASVIAHYCGKAGLEPPTEADLVDRLMHASRYRFGRTLETAIKAIEWAMKHGATRLNVQHFAEAWAFDEGCPLERNVFLSPNWGSIDPDQPSGSIVPARKTRKGKAQ</sequence>
<dbReference type="Pfam" id="PF05621">
    <property type="entry name" value="TniB"/>
    <property type="match status" value="1"/>
</dbReference>
<dbReference type="Gene3D" id="3.40.50.300">
    <property type="entry name" value="P-loop containing nucleotide triphosphate hydrolases"/>
    <property type="match status" value="1"/>
</dbReference>
<dbReference type="Proteomes" id="UP000219467">
    <property type="component" value="Unassembled WGS sequence"/>
</dbReference>
<evidence type="ECO:0000313" key="3">
    <source>
        <dbReference type="Proteomes" id="UP000219467"/>
    </source>
</evidence>